<protein>
    <recommendedName>
        <fullName evidence="4">Secreted protein</fullName>
    </recommendedName>
</protein>
<dbReference type="AlphaFoldDB" id="A0AAV4PMB2"/>
<evidence type="ECO:0000256" key="1">
    <source>
        <dbReference type="SAM" id="SignalP"/>
    </source>
</evidence>
<feature type="signal peptide" evidence="1">
    <location>
        <begin position="1"/>
        <end position="17"/>
    </location>
</feature>
<keyword evidence="1" id="KW-0732">Signal</keyword>
<dbReference type="Proteomes" id="UP001054837">
    <property type="component" value="Unassembled WGS sequence"/>
</dbReference>
<proteinExistence type="predicted"/>
<evidence type="ECO:0000313" key="2">
    <source>
        <dbReference type="EMBL" id="GIX97296.1"/>
    </source>
</evidence>
<accession>A0AAV4PMB2</accession>
<sequence>MFILGLFIVALLKGAFSANETCIKELRWECKNYLMVPNEFPGTEDELKKSCSDLEDIKKCLMERLNGCGSDNYDDLAFASSDMPRLVSTLTEICQEDTELHKSYVEHMSCIKEFVSTNNEKQLCRDYTNNAMDYLRGPMKRKQLQDDTDFVSKYYQCLFPLMGMNCFISHFSSDCEFGAAELAIELLQKAGSVAEQCPASIRIDIIDLLNGLGSATEEEIYVKSLITSLSFY</sequence>
<gene>
    <name evidence="2" type="primary">AVEN_111539_1</name>
    <name evidence="2" type="ORF">CDAR_427151</name>
</gene>
<keyword evidence="3" id="KW-1185">Reference proteome</keyword>
<evidence type="ECO:0000313" key="3">
    <source>
        <dbReference type="Proteomes" id="UP001054837"/>
    </source>
</evidence>
<name>A0AAV4PMB2_9ARAC</name>
<organism evidence="2 3">
    <name type="scientific">Caerostris darwini</name>
    <dbReference type="NCBI Taxonomy" id="1538125"/>
    <lineage>
        <taxon>Eukaryota</taxon>
        <taxon>Metazoa</taxon>
        <taxon>Ecdysozoa</taxon>
        <taxon>Arthropoda</taxon>
        <taxon>Chelicerata</taxon>
        <taxon>Arachnida</taxon>
        <taxon>Araneae</taxon>
        <taxon>Araneomorphae</taxon>
        <taxon>Entelegynae</taxon>
        <taxon>Araneoidea</taxon>
        <taxon>Araneidae</taxon>
        <taxon>Caerostris</taxon>
    </lineage>
</organism>
<evidence type="ECO:0008006" key="4">
    <source>
        <dbReference type="Google" id="ProtNLM"/>
    </source>
</evidence>
<feature type="chain" id="PRO_5043562534" description="Secreted protein" evidence="1">
    <location>
        <begin position="18"/>
        <end position="232"/>
    </location>
</feature>
<comment type="caution">
    <text evidence="2">The sequence shown here is derived from an EMBL/GenBank/DDBJ whole genome shotgun (WGS) entry which is preliminary data.</text>
</comment>
<reference evidence="2 3" key="1">
    <citation type="submission" date="2021-06" db="EMBL/GenBank/DDBJ databases">
        <title>Caerostris darwini draft genome.</title>
        <authorList>
            <person name="Kono N."/>
            <person name="Arakawa K."/>
        </authorList>
    </citation>
    <scope>NUCLEOTIDE SEQUENCE [LARGE SCALE GENOMIC DNA]</scope>
</reference>
<dbReference type="EMBL" id="BPLQ01003027">
    <property type="protein sequence ID" value="GIX97296.1"/>
    <property type="molecule type" value="Genomic_DNA"/>
</dbReference>